<dbReference type="AlphaFoldDB" id="A0AAD4N137"/>
<sequence length="101" mass="11295">MLLMKKYASIEQSFEGEGESGGGVCGALRMPDAAILLGNNLQTNTPFVFFLTTLGVFRMAHNHCGDCSEGAQDPHRRRSNVFTFPSQHFKRSSRRRCTIKQ</sequence>
<gene>
    <name evidence="2" type="ORF">DdX_09461</name>
</gene>
<evidence type="ECO:0000313" key="2">
    <source>
        <dbReference type="EMBL" id="KAI1712831.1"/>
    </source>
</evidence>
<reference evidence="2" key="1">
    <citation type="submission" date="2022-01" db="EMBL/GenBank/DDBJ databases">
        <title>Genome Sequence Resource for Two Populations of Ditylenchus destructor, the Migratory Endoparasitic Phytonematode.</title>
        <authorList>
            <person name="Zhang H."/>
            <person name="Lin R."/>
            <person name="Xie B."/>
        </authorList>
    </citation>
    <scope>NUCLEOTIDE SEQUENCE</scope>
    <source>
        <strain evidence="2">BazhouSP</strain>
    </source>
</reference>
<evidence type="ECO:0000256" key="1">
    <source>
        <dbReference type="SAM" id="MobiDB-lite"/>
    </source>
</evidence>
<evidence type="ECO:0000313" key="3">
    <source>
        <dbReference type="Proteomes" id="UP001201812"/>
    </source>
</evidence>
<feature type="region of interest" description="Disordered" evidence="1">
    <location>
        <begin position="68"/>
        <end position="101"/>
    </location>
</feature>
<proteinExistence type="predicted"/>
<organism evidence="2 3">
    <name type="scientific">Ditylenchus destructor</name>
    <dbReference type="NCBI Taxonomy" id="166010"/>
    <lineage>
        <taxon>Eukaryota</taxon>
        <taxon>Metazoa</taxon>
        <taxon>Ecdysozoa</taxon>
        <taxon>Nematoda</taxon>
        <taxon>Chromadorea</taxon>
        <taxon>Rhabditida</taxon>
        <taxon>Tylenchina</taxon>
        <taxon>Tylenchomorpha</taxon>
        <taxon>Sphaerularioidea</taxon>
        <taxon>Anguinidae</taxon>
        <taxon>Anguininae</taxon>
        <taxon>Ditylenchus</taxon>
    </lineage>
</organism>
<keyword evidence="3" id="KW-1185">Reference proteome</keyword>
<dbReference type="Proteomes" id="UP001201812">
    <property type="component" value="Unassembled WGS sequence"/>
</dbReference>
<dbReference type="EMBL" id="JAKKPZ010000017">
    <property type="protein sequence ID" value="KAI1712831.1"/>
    <property type="molecule type" value="Genomic_DNA"/>
</dbReference>
<feature type="compositionally biased region" description="Basic residues" evidence="1">
    <location>
        <begin position="88"/>
        <end position="101"/>
    </location>
</feature>
<name>A0AAD4N137_9BILA</name>
<protein>
    <submittedName>
        <fullName evidence="2">Uncharacterized protein</fullName>
    </submittedName>
</protein>
<accession>A0AAD4N137</accession>
<comment type="caution">
    <text evidence="2">The sequence shown here is derived from an EMBL/GenBank/DDBJ whole genome shotgun (WGS) entry which is preliminary data.</text>
</comment>